<sequence length="115" mass="12675">MADLLASDFTQEFFPASLPAPGGKSRRNKEELLEFFTAARGPEGIFESLLFAPPSDVVQGKDVVILHLKSEGTTKDGKKFNNEYMFTLRFSGEKIVYMGEFVDSKAVADFFPGGV</sequence>
<dbReference type="Gene3D" id="3.10.450.50">
    <property type="match status" value="1"/>
</dbReference>
<keyword evidence="3" id="KW-1185">Reference proteome</keyword>
<dbReference type="Pfam" id="PF12680">
    <property type="entry name" value="SnoaL_2"/>
    <property type="match status" value="1"/>
</dbReference>
<comment type="caution">
    <text evidence="2">The sequence shown here is derived from an EMBL/GenBank/DDBJ whole genome shotgun (WGS) entry which is preliminary data.</text>
</comment>
<protein>
    <recommendedName>
        <fullName evidence="1">SnoaL-like domain-containing protein</fullName>
    </recommendedName>
</protein>
<name>A0AAW0BG07_9AGAR</name>
<accession>A0AAW0BG07</accession>
<dbReference type="InterPro" id="IPR037401">
    <property type="entry name" value="SnoaL-like"/>
</dbReference>
<gene>
    <name evidence="2" type="ORF">R3P38DRAFT_3532605</name>
</gene>
<dbReference type="EMBL" id="JAWWNJ010000034">
    <property type="protein sequence ID" value="KAK7024814.1"/>
    <property type="molecule type" value="Genomic_DNA"/>
</dbReference>
<proteinExistence type="predicted"/>
<evidence type="ECO:0000313" key="3">
    <source>
        <dbReference type="Proteomes" id="UP001362999"/>
    </source>
</evidence>
<evidence type="ECO:0000259" key="1">
    <source>
        <dbReference type="Pfam" id="PF12680"/>
    </source>
</evidence>
<dbReference type="InterPro" id="IPR032710">
    <property type="entry name" value="NTF2-like_dom_sf"/>
</dbReference>
<organism evidence="2 3">
    <name type="scientific">Favolaschia claudopus</name>
    <dbReference type="NCBI Taxonomy" id="2862362"/>
    <lineage>
        <taxon>Eukaryota</taxon>
        <taxon>Fungi</taxon>
        <taxon>Dikarya</taxon>
        <taxon>Basidiomycota</taxon>
        <taxon>Agaricomycotina</taxon>
        <taxon>Agaricomycetes</taxon>
        <taxon>Agaricomycetidae</taxon>
        <taxon>Agaricales</taxon>
        <taxon>Marasmiineae</taxon>
        <taxon>Mycenaceae</taxon>
        <taxon>Favolaschia</taxon>
    </lineage>
</organism>
<feature type="domain" description="SnoaL-like" evidence="1">
    <location>
        <begin position="1"/>
        <end position="97"/>
    </location>
</feature>
<dbReference type="Proteomes" id="UP001362999">
    <property type="component" value="Unassembled WGS sequence"/>
</dbReference>
<dbReference type="SUPFAM" id="SSF54427">
    <property type="entry name" value="NTF2-like"/>
    <property type="match status" value="1"/>
</dbReference>
<dbReference type="AlphaFoldDB" id="A0AAW0BG07"/>
<reference evidence="2 3" key="1">
    <citation type="journal article" date="2024" name="J Genomics">
        <title>Draft genome sequencing and assembly of Favolaschia claudopus CIRM-BRFM 2984 isolated from oak limbs.</title>
        <authorList>
            <person name="Navarro D."/>
            <person name="Drula E."/>
            <person name="Chaduli D."/>
            <person name="Cazenave R."/>
            <person name="Ahrendt S."/>
            <person name="Wang J."/>
            <person name="Lipzen A."/>
            <person name="Daum C."/>
            <person name="Barry K."/>
            <person name="Grigoriev I.V."/>
            <person name="Favel A."/>
            <person name="Rosso M.N."/>
            <person name="Martin F."/>
        </authorList>
    </citation>
    <scope>NUCLEOTIDE SEQUENCE [LARGE SCALE GENOMIC DNA]</scope>
    <source>
        <strain evidence="2 3">CIRM-BRFM 2984</strain>
    </source>
</reference>
<evidence type="ECO:0000313" key="2">
    <source>
        <dbReference type="EMBL" id="KAK7024814.1"/>
    </source>
</evidence>